<reference evidence="3 4" key="1">
    <citation type="journal article" date="2017" name="Genome Med.">
        <title>A novel Ruminococcus gnavus clade enriched in inflammatory bowel disease patients.</title>
        <authorList>
            <person name="Hall A.B."/>
            <person name="Yassour M."/>
            <person name="Sauk J."/>
            <person name="Garner A."/>
            <person name="Jiang X."/>
            <person name="Arthur T."/>
            <person name="Lagoudas G.K."/>
            <person name="Vatanen T."/>
            <person name="Fornelos N."/>
            <person name="Wilson R."/>
            <person name="Bertha M."/>
            <person name="Cohen M."/>
            <person name="Garber J."/>
            <person name="Khalili H."/>
            <person name="Gevers D."/>
            <person name="Ananthakrishnan A.N."/>
            <person name="Kugathasan S."/>
            <person name="Lander E.S."/>
            <person name="Blainey P."/>
            <person name="Vlamakis H."/>
            <person name="Xavier R.J."/>
            <person name="Huttenhower C."/>
        </authorList>
    </citation>
    <scope>NUCLEOTIDE SEQUENCE [LARGE SCALE GENOMIC DNA]</scope>
    <source>
        <strain evidence="3 4">RJX1128</strain>
    </source>
</reference>
<comment type="caution">
    <text evidence="3">The sequence shown here is derived from an EMBL/GenBank/DDBJ whole genome shotgun (WGS) entry which is preliminary data.</text>
</comment>
<comment type="subcellular location">
    <subcellularLocation>
        <location evidence="1">Virion</location>
    </subcellularLocation>
</comment>
<evidence type="ECO:0000313" key="4">
    <source>
        <dbReference type="Proteomes" id="UP000234840"/>
    </source>
</evidence>
<dbReference type="SUPFAM" id="SSF56563">
    <property type="entry name" value="Major capsid protein gp5"/>
    <property type="match status" value="1"/>
</dbReference>
<proteinExistence type="predicted"/>
<name>A0A2N5Q1R3_MEDGN</name>
<dbReference type="Gene3D" id="3.30.2400.10">
    <property type="entry name" value="Major capsid protein gp5"/>
    <property type="match status" value="1"/>
</dbReference>
<organism evidence="3 4">
    <name type="scientific">Mediterraneibacter gnavus</name>
    <name type="common">Ruminococcus gnavus</name>
    <dbReference type="NCBI Taxonomy" id="33038"/>
    <lineage>
        <taxon>Bacteria</taxon>
        <taxon>Bacillati</taxon>
        <taxon>Bacillota</taxon>
        <taxon>Clostridia</taxon>
        <taxon>Lachnospirales</taxon>
        <taxon>Lachnospiraceae</taxon>
        <taxon>Mediterraneibacter</taxon>
    </lineage>
</organism>
<dbReference type="RefSeq" id="WP_101882096.1">
    <property type="nucleotide sequence ID" value="NZ_NIHW01000007.1"/>
</dbReference>
<evidence type="ECO:0000313" key="3">
    <source>
        <dbReference type="EMBL" id="PLT88331.1"/>
    </source>
</evidence>
<sequence>MEKTAIVQKMNEAITAGDAEQFQAAFVELCDKIQESVIEQARGIVEEADQRILSERGVRQLTSKEKEYYQKLAEAMKAPNPKQAVENLDVVMPYTVIDKVFEDLKTDHPLLSKIQFTSVTGLTRMMMNTNGYQKAAWGKLCAEIIQELTSGFKEVDVTLSKLSAFLPVCKAMLDLGPEWLDAYVRQVLYEALANGLEDGIINGTGKDMPIGMTKQVGDSVTIKGGVYPDKKAVKVTKFNDVQLGKLASVLAINEKGQARTVDTLILVVNPSDYFSKVLPATQRPAPGGGYVSTLPFPIDVIQSPAVGVGKAVFGMAKLYLMGAGIENNGRILYSDDYRFLEDERVYLIKMYGHGFAVDDNAFMLLDISDLQPAHYEVEVVPSVENVENANLADFKVGGHTLTPEFTEGELTYTLTTTDASNTVQAVIADSTAELELTYNDKPIANGSRVTWASGAGNVVKAKVTDGKTTKTYQVTVTKNEG</sequence>
<dbReference type="NCBIfam" id="TIGR01554">
    <property type="entry name" value="major_cap_HK97"/>
    <property type="match status" value="1"/>
</dbReference>
<dbReference type="InterPro" id="IPR054612">
    <property type="entry name" value="Phage_capsid-like_C"/>
</dbReference>
<dbReference type="Proteomes" id="UP000234840">
    <property type="component" value="Unassembled WGS sequence"/>
</dbReference>
<evidence type="ECO:0000256" key="1">
    <source>
        <dbReference type="ARBA" id="ARBA00004328"/>
    </source>
</evidence>
<protein>
    <submittedName>
        <fullName evidence="3">Phage major capsid protein</fullName>
    </submittedName>
</protein>
<dbReference type="Pfam" id="PF05065">
    <property type="entry name" value="Phage_capsid"/>
    <property type="match status" value="1"/>
</dbReference>
<evidence type="ECO:0000259" key="2">
    <source>
        <dbReference type="Pfam" id="PF05065"/>
    </source>
</evidence>
<dbReference type="InterPro" id="IPR024455">
    <property type="entry name" value="Phage_capsid"/>
</dbReference>
<accession>A0A2N5Q1R3</accession>
<dbReference type="AlphaFoldDB" id="A0A2N5Q1R3"/>
<gene>
    <name evidence="3" type="ORF">CDL20_04130</name>
</gene>
<dbReference type="EMBL" id="NIHW01000007">
    <property type="protein sequence ID" value="PLT88331.1"/>
    <property type="molecule type" value="Genomic_DNA"/>
</dbReference>
<feature type="domain" description="Phage capsid-like C-terminal" evidence="2">
    <location>
        <begin position="90"/>
        <end position="234"/>
    </location>
</feature>